<reference evidence="1 2" key="1">
    <citation type="journal article" date="2019" name="Genome Biol. Evol.">
        <title>Insights into the evolution of the New World diploid cottons (Gossypium, subgenus Houzingenia) based on genome sequencing.</title>
        <authorList>
            <person name="Grover C.E."/>
            <person name="Arick M.A. 2nd"/>
            <person name="Thrash A."/>
            <person name="Conover J.L."/>
            <person name="Sanders W.S."/>
            <person name="Peterson D.G."/>
            <person name="Frelichowski J.E."/>
            <person name="Scheffler J.A."/>
            <person name="Scheffler B.E."/>
            <person name="Wendel J.F."/>
        </authorList>
    </citation>
    <scope>NUCLEOTIDE SEQUENCE [LARGE SCALE GENOMIC DNA]</scope>
    <source>
        <strain evidence="1">6</strain>
        <tissue evidence="1">Leaf</tissue>
    </source>
</reference>
<dbReference type="InterPro" id="IPR011042">
    <property type="entry name" value="6-blade_b-propeller_TolB-like"/>
</dbReference>
<evidence type="ECO:0008006" key="3">
    <source>
        <dbReference type="Google" id="ProtNLM"/>
    </source>
</evidence>
<dbReference type="SUPFAM" id="SSF63829">
    <property type="entry name" value="Calcium-dependent phosphotriesterase"/>
    <property type="match status" value="1"/>
</dbReference>
<dbReference type="GO" id="GO:0016787">
    <property type="term" value="F:hydrolase activity"/>
    <property type="evidence" value="ECO:0007669"/>
    <property type="project" value="TreeGrafter"/>
</dbReference>
<dbReference type="Proteomes" id="UP000593575">
    <property type="component" value="Unassembled WGS sequence"/>
</dbReference>
<dbReference type="AlphaFoldDB" id="A0A7J9JIP3"/>
<dbReference type="PANTHER" id="PTHR10426:SF86">
    <property type="entry name" value="PROTEIN STRICTOSIDINE SYNTHASE-LIKE 10-LIKE"/>
    <property type="match status" value="1"/>
</dbReference>
<dbReference type="PANTHER" id="PTHR10426">
    <property type="entry name" value="STRICTOSIDINE SYNTHASE-RELATED"/>
    <property type="match status" value="1"/>
</dbReference>
<proteinExistence type="predicted"/>
<evidence type="ECO:0000313" key="1">
    <source>
        <dbReference type="EMBL" id="MBA0834292.1"/>
    </source>
</evidence>
<evidence type="ECO:0000313" key="2">
    <source>
        <dbReference type="Proteomes" id="UP000593575"/>
    </source>
</evidence>
<dbReference type="Gene3D" id="2.120.10.30">
    <property type="entry name" value="TolB, C-terminal domain"/>
    <property type="match status" value="1"/>
</dbReference>
<organism evidence="1 2">
    <name type="scientific">Gossypium armourianum</name>
    <dbReference type="NCBI Taxonomy" id="34283"/>
    <lineage>
        <taxon>Eukaryota</taxon>
        <taxon>Viridiplantae</taxon>
        <taxon>Streptophyta</taxon>
        <taxon>Embryophyta</taxon>
        <taxon>Tracheophyta</taxon>
        <taxon>Spermatophyta</taxon>
        <taxon>Magnoliopsida</taxon>
        <taxon>eudicotyledons</taxon>
        <taxon>Gunneridae</taxon>
        <taxon>Pentapetalae</taxon>
        <taxon>rosids</taxon>
        <taxon>malvids</taxon>
        <taxon>Malvales</taxon>
        <taxon>Malvaceae</taxon>
        <taxon>Malvoideae</taxon>
        <taxon>Gossypium</taxon>
    </lineage>
</organism>
<protein>
    <recommendedName>
        <fullName evidence="3">Strictosidine synthase conserved region domain-containing protein</fullName>
    </recommendedName>
</protein>
<comment type="caution">
    <text evidence="1">The sequence shown here is derived from an EMBL/GenBank/DDBJ whole genome shotgun (WGS) entry which is preliminary data.</text>
</comment>
<dbReference type="EMBL" id="JABFAE010000008">
    <property type="protein sequence ID" value="MBA0834292.1"/>
    <property type="molecule type" value="Genomic_DNA"/>
</dbReference>
<sequence>MEAEIWLARIFHPFAIENRERKLCDGIRDSDIKLICGRPLGLKFDAQTCLLYIVDAYFGLLVVRPNGGTAIRLAISAEGVPFKFTNGLDIDTRTRMVYFTCTAQFAQGPGKPKNKTNPIPKTHA</sequence>
<name>A0A7J9JIP3_9ROSI</name>
<accession>A0A7J9JIP3</accession>
<dbReference type="GO" id="GO:0012505">
    <property type="term" value="C:endomembrane system"/>
    <property type="evidence" value="ECO:0007669"/>
    <property type="project" value="TreeGrafter"/>
</dbReference>
<keyword evidence="2" id="KW-1185">Reference proteome</keyword>
<gene>
    <name evidence="1" type="ORF">Goarm_006661</name>
</gene>